<evidence type="ECO:0000259" key="6">
    <source>
        <dbReference type="PROSITE" id="PS51085"/>
    </source>
</evidence>
<dbReference type="Proteomes" id="UP000607197">
    <property type="component" value="Unassembled WGS sequence"/>
</dbReference>
<keyword evidence="1" id="KW-0001">2Fe-2S</keyword>
<reference evidence="7" key="2">
    <citation type="submission" date="2020-09" db="EMBL/GenBank/DDBJ databases">
        <authorList>
            <person name="Sun Q."/>
            <person name="Ohkuma M."/>
        </authorList>
    </citation>
    <scope>NUCLEOTIDE SEQUENCE</scope>
    <source>
        <strain evidence="7">JCM 19596</strain>
    </source>
</reference>
<name>A0A830F942_9EURY</name>
<gene>
    <name evidence="7" type="ORF">GCM10009039_07610</name>
</gene>
<keyword evidence="3" id="KW-0408">Iron</keyword>
<feature type="region of interest" description="Disordered" evidence="5">
    <location>
        <begin position="1"/>
        <end position="44"/>
    </location>
</feature>
<evidence type="ECO:0000256" key="5">
    <source>
        <dbReference type="SAM" id="MobiDB-lite"/>
    </source>
</evidence>
<dbReference type="CDD" id="cd00207">
    <property type="entry name" value="fer2"/>
    <property type="match status" value="1"/>
</dbReference>
<dbReference type="RefSeq" id="WP_229773911.1">
    <property type="nucleotide sequence ID" value="NZ_BMPG01000001.1"/>
</dbReference>
<dbReference type="Gene3D" id="1.10.150.120">
    <property type="entry name" value="[2Fe-2S]-binding domain"/>
    <property type="match status" value="1"/>
</dbReference>
<evidence type="ECO:0000313" key="8">
    <source>
        <dbReference type="Proteomes" id="UP000607197"/>
    </source>
</evidence>
<evidence type="ECO:0000256" key="2">
    <source>
        <dbReference type="ARBA" id="ARBA00022723"/>
    </source>
</evidence>
<dbReference type="Pfam" id="PF00111">
    <property type="entry name" value="Fer2"/>
    <property type="match status" value="1"/>
</dbReference>
<dbReference type="InterPro" id="IPR036010">
    <property type="entry name" value="2Fe-2S_ferredoxin-like_sf"/>
</dbReference>
<keyword evidence="4" id="KW-0411">Iron-sulfur</keyword>
<dbReference type="GO" id="GO:0051537">
    <property type="term" value="F:2 iron, 2 sulfur cluster binding"/>
    <property type="evidence" value="ECO:0007669"/>
    <property type="project" value="UniProtKB-KW"/>
</dbReference>
<dbReference type="EMBL" id="BMPG01000001">
    <property type="protein sequence ID" value="GGL51852.1"/>
    <property type="molecule type" value="Genomic_DNA"/>
</dbReference>
<dbReference type="InterPro" id="IPR036884">
    <property type="entry name" value="2Fe-2S-bd_dom_sf"/>
</dbReference>
<dbReference type="AlphaFoldDB" id="A0A830F942"/>
<dbReference type="SUPFAM" id="SSF47741">
    <property type="entry name" value="CO dehydrogenase ISP C-domain like"/>
    <property type="match status" value="1"/>
</dbReference>
<evidence type="ECO:0000256" key="3">
    <source>
        <dbReference type="ARBA" id="ARBA00023004"/>
    </source>
</evidence>
<reference evidence="7" key="1">
    <citation type="journal article" date="2014" name="Int. J. Syst. Evol. Microbiol.">
        <title>Complete genome sequence of Corynebacterium casei LMG S-19264T (=DSM 44701T), isolated from a smear-ripened cheese.</title>
        <authorList>
            <consortium name="US DOE Joint Genome Institute (JGI-PGF)"/>
            <person name="Walter F."/>
            <person name="Albersmeier A."/>
            <person name="Kalinowski J."/>
            <person name="Ruckert C."/>
        </authorList>
    </citation>
    <scope>NUCLEOTIDE SEQUENCE</scope>
    <source>
        <strain evidence="7">JCM 19596</strain>
    </source>
</reference>
<keyword evidence="2" id="KW-0479">Metal-binding</keyword>
<dbReference type="PANTHER" id="PTHR44379">
    <property type="entry name" value="OXIDOREDUCTASE WITH IRON-SULFUR SUBUNIT"/>
    <property type="match status" value="1"/>
</dbReference>
<dbReference type="PROSITE" id="PS51085">
    <property type="entry name" value="2FE2S_FER_2"/>
    <property type="match status" value="1"/>
</dbReference>
<evidence type="ECO:0000256" key="1">
    <source>
        <dbReference type="ARBA" id="ARBA00022714"/>
    </source>
</evidence>
<dbReference type="GO" id="GO:0046872">
    <property type="term" value="F:metal ion binding"/>
    <property type="evidence" value="ECO:0007669"/>
    <property type="project" value="UniProtKB-KW"/>
</dbReference>
<dbReference type="InterPro" id="IPR051452">
    <property type="entry name" value="Diverse_Oxidoreductases"/>
</dbReference>
<feature type="region of interest" description="Disordered" evidence="5">
    <location>
        <begin position="66"/>
        <end position="90"/>
    </location>
</feature>
<protein>
    <recommendedName>
        <fullName evidence="6">2Fe-2S ferredoxin-type domain-containing protein</fullName>
    </recommendedName>
</protein>
<dbReference type="Gene3D" id="3.10.20.30">
    <property type="match status" value="1"/>
</dbReference>
<sequence>MTFEDDTTVEPCGPDCACATSDDATDAEAADDDTRSSNRRGAVGAAAAGAGALSALAGCNSDSGGDTTNATSISGSGTTSADTGGSEETESISFTLNGEERTFNVSPDTPLLYVLRNEAGMNGPKFGCGLSQCGACTTLLGDNAIRSCVTPVSSVNGKEVTTTSGLGSTEDPSALQQAFIDQQAAQCGYCISGMIMEAESFLRENTDPSRQEIKQALNGHLCRCGTHNRIVDAVEQAAGER</sequence>
<dbReference type="Pfam" id="PF01799">
    <property type="entry name" value="Fer2_2"/>
    <property type="match status" value="1"/>
</dbReference>
<dbReference type="SUPFAM" id="SSF54292">
    <property type="entry name" value="2Fe-2S ferredoxin-like"/>
    <property type="match status" value="1"/>
</dbReference>
<dbReference type="GO" id="GO:0016491">
    <property type="term" value="F:oxidoreductase activity"/>
    <property type="evidence" value="ECO:0007669"/>
    <property type="project" value="InterPro"/>
</dbReference>
<feature type="domain" description="2Fe-2S ferredoxin-type" evidence="6">
    <location>
        <begin position="90"/>
        <end position="166"/>
    </location>
</feature>
<evidence type="ECO:0000256" key="4">
    <source>
        <dbReference type="ARBA" id="ARBA00023014"/>
    </source>
</evidence>
<dbReference type="InterPro" id="IPR001041">
    <property type="entry name" value="2Fe-2S_ferredoxin-type"/>
</dbReference>
<evidence type="ECO:0000313" key="7">
    <source>
        <dbReference type="EMBL" id="GGL51852.1"/>
    </source>
</evidence>
<comment type="caution">
    <text evidence="7">The sequence shown here is derived from an EMBL/GenBank/DDBJ whole genome shotgun (WGS) entry which is preliminary data.</text>
</comment>
<accession>A0A830F942</accession>
<dbReference type="PANTHER" id="PTHR44379:SF6">
    <property type="entry name" value="BLR6046 PROTEIN"/>
    <property type="match status" value="1"/>
</dbReference>
<organism evidence="7 8">
    <name type="scientific">Halocalculus aciditolerans</name>
    <dbReference type="NCBI Taxonomy" id="1383812"/>
    <lineage>
        <taxon>Archaea</taxon>
        <taxon>Methanobacteriati</taxon>
        <taxon>Methanobacteriota</taxon>
        <taxon>Stenosarchaea group</taxon>
        <taxon>Halobacteria</taxon>
        <taxon>Halobacteriales</taxon>
        <taxon>Halobacteriaceae</taxon>
        <taxon>Halocalculus</taxon>
    </lineage>
</organism>
<dbReference type="InterPro" id="IPR002888">
    <property type="entry name" value="2Fe-2S-bd"/>
</dbReference>
<feature type="compositionally biased region" description="Low complexity" evidence="5">
    <location>
        <begin position="67"/>
        <end position="84"/>
    </location>
</feature>
<proteinExistence type="predicted"/>
<keyword evidence="8" id="KW-1185">Reference proteome</keyword>
<dbReference type="InterPro" id="IPR012675">
    <property type="entry name" value="Beta-grasp_dom_sf"/>
</dbReference>